<dbReference type="PROSITE" id="PS51030">
    <property type="entry name" value="NUCLEAR_REC_DBD_2"/>
    <property type="match status" value="1"/>
</dbReference>
<evidence type="ECO:0000256" key="3">
    <source>
        <dbReference type="ARBA" id="ARBA00022833"/>
    </source>
</evidence>
<dbReference type="GO" id="GO:0004879">
    <property type="term" value="F:nuclear receptor activity"/>
    <property type="evidence" value="ECO:0007669"/>
    <property type="project" value="TreeGrafter"/>
</dbReference>
<dbReference type="SMART" id="SM00399">
    <property type="entry name" value="ZnF_C4"/>
    <property type="match status" value="1"/>
</dbReference>
<gene>
    <name evidence="10" type="ORF">XAT740_LOCUS28735</name>
</gene>
<dbReference type="SUPFAM" id="SSF48508">
    <property type="entry name" value="Nuclear receptor ligand-binding domain"/>
    <property type="match status" value="1"/>
</dbReference>
<evidence type="ECO:0000256" key="8">
    <source>
        <dbReference type="ARBA" id="ARBA00023242"/>
    </source>
</evidence>
<dbReference type="Proteomes" id="UP000663828">
    <property type="component" value="Unassembled WGS sequence"/>
</dbReference>
<dbReference type="GO" id="GO:0008270">
    <property type="term" value="F:zinc ion binding"/>
    <property type="evidence" value="ECO:0007669"/>
    <property type="project" value="UniProtKB-KW"/>
</dbReference>
<dbReference type="GO" id="GO:0030154">
    <property type="term" value="P:cell differentiation"/>
    <property type="evidence" value="ECO:0007669"/>
    <property type="project" value="TreeGrafter"/>
</dbReference>
<evidence type="ECO:0000256" key="4">
    <source>
        <dbReference type="ARBA" id="ARBA00023015"/>
    </source>
</evidence>
<evidence type="ECO:0000256" key="1">
    <source>
        <dbReference type="ARBA" id="ARBA00022723"/>
    </source>
</evidence>
<evidence type="ECO:0000313" key="11">
    <source>
        <dbReference type="Proteomes" id="UP000663828"/>
    </source>
</evidence>
<dbReference type="GO" id="GO:0000978">
    <property type="term" value="F:RNA polymerase II cis-regulatory region sequence-specific DNA binding"/>
    <property type="evidence" value="ECO:0007669"/>
    <property type="project" value="TreeGrafter"/>
</dbReference>
<dbReference type="PROSITE" id="PS00031">
    <property type="entry name" value="NUCLEAR_REC_DBD_1"/>
    <property type="match status" value="1"/>
</dbReference>
<keyword evidence="2" id="KW-0863">Zinc-finger</keyword>
<evidence type="ECO:0000256" key="7">
    <source>
        <dbReference type="ARBA" id="ARBA00023170"/>
    </source>
</evidence>
<keyword evidence="5" id="KW-0238">DNA-binding</keyword>
<organism evidence="10 11">
    <name type="scientific">Adineta ricciae</name>
    <name type="common">Rotifer</name>
    <dbReference type="NCBI Taxonomy" id="249248"/>
    <lineage>
        <taxon>Eukaryota</taxon>
        <taxon>Metazoa</taxon>
        <taxon>Spiralia</taxon>
        <taxon>Gnathifera</taxon>
        <taxon>Rotifera</taxon>
        <taxon>Eurotatoria</taxon>
        <taxon>Bdelloidea</taxon>
        <taxon>Adinetida</taxon>
        <taxon>Adinetidae</taxon>
        <taxon>Adineta</taxon>
    </lineage>
</organism>
<name>A0A815D9J4_ADIRI</name>
<keyword evidence="6" id="KW-0804">Transcription</keyword>
<evidence type="ECO:0000256" key="6">
    <source>
        <dbReference type="ARBA" id="ARBA00023163"/>
    </source>
</evidence>
<protein>
    <recommendedName>
        <fullName evidence="9">Nuclear receptor domain-containing protein</fullName>
    </recommendedName>
</protein>
<keyword evidence="11" id="KW-1185">Reference proteome</keyword>
<reference evidence="10" key="1">
    <citation type="submission" date="2021-02" db="EMBL/GenBank/DDBJ databases">
        <authorList>
            <person name="Nowell W R."/>
        </authorList>
    </citation>
    <scope>NUCLEOTIDE SEQUENCE</scope>
</reference>
<dbReference type="Pfam" id="PF00105">
    <property type="entry name" value="zf-C4"/>
    <property type="match status" value="1"/>
</dbReference>
<dbReference type="InterPro" id="IPR013088">
    <property type="entry name" value="Znf_NHR/GATA"/>
</dbReference>
<dbReference type="AlphaFoldDB" id="A0A815D9J4"/>
<keyword evidence="1" id="KW-0479">Metal-binding</keyword>
<feature type="domain" description="Nuclear receptor" evidence="9">
    <location>
        <begin position="6"/>
        <end position="83"/>
    </location>
</feature>
<dbReference type="EMBL" id="CAJNOR010002467">
    <property type="protein sequence ID" value="CAF1298551.1"/>
    <property type="molecule type" value="Genomic_DNA"/>
</dbReference>
<dbReference type="PANTHER" id="PTHR24082">
    <property type="entry name" value="NUCLEAR HORMONE RECEPTOR"/>
    <property type="match status" value="1"/>
</dbReference>
<dbReference type="PRINTS" id="PR00047">
    <property type="entry name" value="STROIDFINGER"/>
</dbReference>
<keyword evidence="7" id="KW-0675">Receptor</keyword>
<dbReference type="InterPro" id="IPR050234">
    <property type="entry name" value="Nuclear_hormone_rcpt_NR1"/>
</dbReference>
<keyword evidence="8" id="KW-0539">Nucleus</keyword>
<dbReference type="InterPro" id="IPR001628">
    <property type="entry name" value="Znf_hrmn_rcpt"/>
</dbReference>
<comment type="caution">
    <text evidence="10">The sequence shown here is derived from an EMBL/GenBank/DDBJ whole genome shotgun (WGS) entry which is preliminary data.</text>
</comment>
<dbReference type="GO" id="GO:0000122">
    <property type="term" value="P:negative regulation of transcription by RNA polymerase II"/>
    <property type="evidence" value="ECO:0007669"/>
    <property type="project" value="TreeGrafter"/>
</dbReference>
<dbReference type="InterPro" id="IPR035500">
    <property type="entry name" value="NHR-like_dom_sf"/>
</dbReference>
<dbReference type="PANTHER" id="PTHR24082:SF283">
    <property type="entry name" value="NUCLEAR HORMONE RECEPTOR HR96"/>
    <property type="match status" value="1"/>
</dbReference>
<evidence type="ECO:0000256" key="2">
    <source>
        <dbReference type="ARBA" id="ARBA00022771"/>
    </source>
</evidence>
<dbReference type="GO" id="GO:0045944">
    <property type="term" value="P:positive regulation of transcription by RNA polymerase II"/>
    <property type="evidence" value="ECO:0007669"/>
    <property type="project" value="TreeGrafter"/>
</dbReference>
<evidence type="ECO:0000256" key="5">
    <source>
        <dbReference type="ARBA" id="ARBA00023125"/>
    </source>
</evidence>
<keyword evidence="3" id="KW-0862">Zinc</keyword>
<accession>A0A815D9J4</accession>
<dbReference type="Gene3D" id="3.30.50.10">
    <property type="entry name" value="Erythroid Transcription Factor GATA-1, subunit A"/>
    <property type="match status" value="1"/>
</dbReference>
<dbReference type="Gene3D" id="1.10.565.10">
    <property type="entry name" value="Retinoid X Receptor"/>
    <property type="match status" value="1"/>
</dbReference>
<sequence length="380" mass="43881">MTTRSLGPCLVCDAPAVGINFAVPTCAPCKAFFRRNAVKLGRRDYICQQDGDCPVAYKSRRFCNCCRLAKCFRVGMQKTLIRSETEREARKQLVEQNRKRRSQYDMTTTTTDLIRPSNLLIVPSSQSRWLSSHDQTLLTNIMSAYERTCIAAKLSQSPVFPRARHTTLHMFLNDYTERQVALVKYFKLIPEFDRLSISDKIRLIRNHFCLALSINEATLSLSISQQLIDSVSALYDTQLAGELIKCIALLHAYTSDRMLLKLLLVVISLSSGINRYRNDTDMDRIYDDTLSIYLAQNVYVELLWKYCLSRFPSETYVVKFYSKLIRDLLCTQRICFMTESYVNGLTHEIQQMEPLIQSMWPIESAPEETDIDHNYLIEMS</sequence>
<evidence type="ECO:0000313" key="10">
    <source>
        <dbReference type="EMBL" id="CAF1298551.1"/>
    </source>
</evidence>
<dbReference type="SUPFAM" id="SSF57716">
    <property type="entry name" value="Glucocorticoid receptor-like (DNA-binding domain)"/>
    <property type="match status" value="1"/>
</dbReference>
<evidence type="ECO:0000259" key="9">
    <source>
        <dbReference type="PROSITE" id="PS51030"/>
    </source>
</evidence>
<keyword evidence="4" id="KW-0805">Transcription regulation</keyword>
<proteinExistence type="predicted"/>